<dbReference type="AlphaFoldDB" id="A0A422NVA2"/>
<dbReference type="PANTHER" id="PTHR32251:SF23">
    <property type="entry name" value="3-OXO-5-ALPHA-STEROID 4-DEHYDROGENASE (DUF1295)"/>
    <property type="match status" value="1"/>
</dbReference>
<feature type="transmembrane region" description="Helical" evidence="1">
    <location>
        <begin position="86"/>
        <end position="104"/>
    </location>
</feature>
<keyword evidence="1" id="KW-0472">Membrane</keyword>
<reference evidence="2 3" key="1">
    <citation type="journal article" date="2018" name="BMC Genomics">
        <title>Genomic comparison of Trypanosoma conorhini and Trypanosoma rangeli to Trypanosoma cruzi strains of high and low virulence.</title>
        <authorList>
            <person name="Bradwell K.R."/>
            <person name="Koparde V.N."/>
            <person name="Matveyev A.V."/>
            <person name="Serrano M.G."/>
            <person name="Alves J.M."/>
            <person name="Parikh H."/>
            <person name="Huang B."/>
            <person name="Lee V."/>
            <person name="Espinosa-Alvarez O."/>
            <person name="Ortiz P.A."/>
            <person name="Costa-Martins A.G."/>
            <person name="Teixeira M.M."/>
            <person name="Buck G.A."/>
        </authorList>
    </citation>
    <scope>NUCLEOTIDE SEQUENCE [LARGE SCALE GENOMIC DNA]</scope>
    <source>
        <strain evidence="2 3">025E</strain>
    </source>
</reference>
<comment type="caution">
    <text evidence="2">The sequence shown here is derived from an EMBL/GenBank/DDBJ whole genome shotgun (WGS) entry which is preliminary data.</text>
</comment>
<keyword evidence="1" id="KW-0812">Transmembrane</keyword>
<accession>A0A422NVA2</accession>
<feature type="transmembrane region" description="Helical" evidence="1">
    <location>
        <begin position="159"/>
        <end position="181"/>
    </location>
</feature>
<dbReference type="RefSeq" id="XP_029226018.1">
    <property type="nucleotide sequence ID" value="XM_029373871.1"/>
</dbReference>
<proteinExistence type="predicted"/>
<dbReference type="PANTHER" id="PTHR32251">
    <property type="entry name" value="3-OXO-5-ALPHA-STEROID 4-DEHYDROGENASE"/>
    <property type="match status" value="1"/>
</dbReference>
<feature type="transmembrane region" description="Helical" evidence="1">
    <location>
        <begin position="238"/>
        <end position="259"/>
    </location>
</feature>
<dbReference type="Proteomes" id="UP000284403">
    <property type="component" value="Unassembled WGS sequence"/>
</dbReference>
<feature type="transmembrane region" description="Helical" evidence="1">
    <location>
        <begin position="27"/>
        <end position="45"/>
    </location>
</feature>
<dbReference type="Pfam" id="PF06966">
    <property type="entry name" value="DUF1295"/>
    <property type="match status" value="1"/>
</dbReference>
<dbReference type="OrthoDB" id="201504at2759"/>
<name>A0A422NVA2_9TRYP</name>
<dbReference type="GO" id="GO:0016020">
    <property type="term" value="C:membrane"/>
    <property type="evidence" value="ECO:0007669"/>
    <property type="project" value="TreeGrafter"/>
</dbReference>
<evidence type="ECO:0000313" key="3">
    <source>
        <dbReference type="Proteomes" id="UP000284403"/>
    </source>
</evidence>
<evidence type="ECO:0000256" key="1">
    <source>
        <dbReference type="SAM" id="Phobius"/>
    </source>
</evidence>
<gene>
    <name evidence="2" type="ORF">Tco025E_07004</name>
</gene>
<organism evidence="2 3">
    <name type="scientific">Trypanosoma conorhini</name>
    <dbReference type="NCBI Taxonomy" id="83891"/>
    <lineage>
        <taxon>Eukaryota</taxon>
        <taxon>Discoba</taxon>
        <taxon>Euglenozoa</taxon>
        <taxon>Kinetoplastea</taxon>
        <taxon>Metakinetoplastina</taxon>
        <taxon>Trypanosomatida</taxon>
        <taxon>Trypanosomatidae</taxon>
        <taxon>Trypanosoma</taxon>
    </lineage>
</organism>
<dbReference type="Gene3D" id="1.20.120.1630">
    <property type="match status" value="1"/>
</dbReference>
<feature type="transmembrane region" description="Helical" evidence="1">
    <location>
        <begin position="57"/>
        <end position="74"/>
    </location>
</feature>
<dbReference type="EMBL" id="MKKU01000511">
    <property type="protein sequence ID" value="RNF09379.1"/>
    <property type="molecule type" value="Genomic_DNA"/>
</dbReference>
<evidence type="ECO:0000313" key="2">
    <source>
        <dbReference type="EMBL" id="RNF09379.1"/>
    </source>
</evidence>
<feature type="transmembrane region" description="Helical" evidence="1">
    <location>
        <begin position="131"/>
        <end position="153"/>
    </location>
</feature>
<dbReference type="InterPro" id="IPR010721">
    <property type="entry name" value="UstE-like"/>
</dbReference>
<keyword evidence="1" id="KW-1133">Transmembrane helix</keyword>
<keyword evidence="3" id="KW-1185">Reference proteome</keyword>
<dbReference type="GeneID" id="40320615"/>
<protein>
    <submittedName>
        <fullName evidence="2">Membrane protein containing DUF1295</fullName>
    </submittedName>
</protein>
<sequence length="326" mass="36505">MYPRLLSDSAAFLRDSLNSLPASSYDATLALMLVVALVMYAASVVHRNYSWVDRSWSIMPVVYAWIHIGYTLRAGTGHAALNSAPLMYGALITLWGARLTLNFARRGGYSRGHQDHRWTYIRSWRCMRNPLLWELFSFSAIAVFQTALLWGITLPVMNIPAVAVGGKDVLVGAAILALIFFETLCDEQQQRFQRGKHAAQARRRGGSADGQQSRTASPGFCITGVFGHSRHLNVFCEGCVWVAVALAALVHGGFVWWQWAGCATLQLLLRYSTARVTERLSREKYPAYALYQQTTPMLVPAVRSTTARTLFLLQQQRQQQQSRKST</sequence>